<dbReference type="AlphaFoldDB" id="A0A0G2AV62"/>
<dbReference type="InterPro" id="IPR023380">
    <property type="entry name" value="DsbB-like_sf"/>
</dbReference>
<evidence type="ECO:0000256" key="6">
    <source>
        <dbReference type="ARBA" id="ARBA00022989"/>
    </source>
</evidence>
<dbReference type="GO" id="GO:0015035">
    <property type="term" value="F:protein-disulfide reductase activity"/>
    <property type="evidence" value="ECO:0007669"/>
    <property type="project" value="InterPro"/>
</dbReference>
<evidence type="ECO:0000256" key="5">
    <source>
        <dbReference type="ARBA" id="ARBA00022982"/>
    </source>
</evidence>
<dbReference type="InterPro" id="IPR003752">
    <property type="entry name" value="DiS_bond_form_DsbB/BdbC"/>
</dbReference>
<dbReference type="Pfam" id="PF02600">
    <property type="entry name" value="DsbB"/>
    <property type="match status" value="1"/>
</dbReference>
<keyword evidence="11" id="KW-0676">Redox-active center</keyword>
<keyword evidence="3" id="KW-0813">Transport</keyword>
<evidence type="ECO:0000256" key="1">
    <source>
        <dbReference type="ARBA" id="ARBA00004141"/>
    </source>
</evidence>
<feature type="transmembrane region" description="Helical" evidence="12">
    <location>
        <begin position="147"/>
        <end position="169"/>
    </location>
</feature>
<feature type="transmembrane region" description="Helical" evidence="12">
    <location>
        <begin position="45"/>
        <end position="63"/>
    </location>
</feature>
<organism evidence="13 14">
    <name type="scientific">Candidatus Giovannonibacteria bacterium GW2011_GWA2_53_7</name>
    <dbReference type="NCBI Taxonomy" id="1618650"/>
    <lineage>
        <taxon>Bacteria</taxon>
        <taxon>Candidatus Giovannoniibacteriota</taxon>
    </lineage>
</organism>
<evidence type="ECO:0000313" key="13">
    <source>
        <dbReference type="EMBL" id="KKW36769.1"/>
    </source>
</evidence>
<gene>
    <name evidence="13" type="ORF">UY81_C0014G0001</name>
</gene>
<comment type="subcellular location">
    <subcellularLocation>
        <location evidence="1">Membrane</location>
        <topology evidence="1">Multi-pass membrane protein</topology>
    </subcellularLocation>
</comment>
<evidence type="ECO:0000256" key="9">
    <source>
        <dbReference type="ARBA" id="ARBA00023157"/>
    </source>
</evidence>
<keyword evidence="10" id="KW-0143">Chaperone</keyword>
<dbReference type="Gene3D" id="1.20.1550.10">
    <property type="entry name" value="DsbB-like"/>
    <property type="match status" value="1"/>
</dbReference>
<evidence type="ECO:0000256" key="12">
    <source>
        <dbReference type="SAM" id="Phobius"/>
    </source>
</evidence>
<evidence type="ECO:0000256" key="11">
    <source>
        <dbReference type="ARBA" id="ARBA00023284"/>
    </source>
</evidence>
<dbReference type="PANTHER" id="PTHR43469">
    <property type="entry name" value="DISULFIDE FORMATION PROTEIN-RELATED"/>
    <property type="match status" value="1"/>
</dbReference>
<feature type="transmembrane region" description="Helical" evidence="12">
    <location>
        <begin position="75"/>
        <end position="93"/>
    </location>
</feature>
<comment type="caution">
    <text evidence="13">The sequence shown here is derived from an EMBL/GenBank/DDBJ whole genome shotgun (WGS) entry which is preliminary data.</text>
</comment>
<evidence type="ECO:0000256" key="8">
    <source>
        <dbReference type="ARBA" id="ARBA00023136"/>
    </source>
</evidence>
<dbReference type="Proteomes" id="UP000034290">
    <property type="component" value="Unassembled WGS sequence"/>
</dbReference>
<name>A0A0G2AV62_9BACT</name>
<dbReference type="EMBL" id="LCRM01000014">
    <property type="protein sequence ID" value="KKW36769.1"/>
    <property type="molecule type" value="Genomic_DNA"/>
</dbReference>
<dbReference type="GO" id="GO:0006457">
    <property type="term" value="P:protein folding"/>
    <property type="evidence" value="ECO:0007669"/>
    <property type="project" value="InterPro"/>
</dbReference>
<keyword evidence="9" id="KW-1015">Disulfide bond</keyword>
<evidence type="ECO:0000256" key="4">
    <source>
        <dbReference type="ARBA" id="ARBA00022692"/>
    </source>
</evidence>
<keyword evidence="4 12" id="KW-0812">Transmembrane</keyword>
<dbReference type="SUPFAM" id="SSF158442">
    <property type="entry name" value="DsbB-like"/>
    <property type="match status" value="1"/>
</dbReference>
<keyword evidence="7" id="KW-0560">Oxidoreductase</keyword>
<reference evidence="13 14" key="1">
    <citation type="journal article" date="2015" name="Nature">
        <title>rRNA introns, odd ribosomes, and small enigmatic genomes across a large radiation of phyla.</title>
        <authorList>
            <person name="Brown C.T."/>
            <person name="Hug L.A."/>
            <person name="Thomas B.C."/>
            <person name="Sharon I."/>
            <person name="Castelle C.J."/>
            <person name="Singh A."/>
            <person name="Wilkins M.J."/>
            <person name="Williams K.H."/>
            <person name="Banfield J.F."/>
        </authorList>
    </citation>
    <scope>NUCLEOTIDE SEQUENCE [LARGE SCALE GENOMIC DNA]</scope>
</reference>
<evidence type="ECO:0000256" key="3">
    <source>
        <dbReference type="ARBA" id="ARBA00022448"/>
    </source>
</evidence>
<dbReference type="GO" id="GO:0016020">
    <property type="term" value="C:membrane"/>
    <property type="evidence" value="ECO:0007669"/>
    <property type="project" value="UniProtKB-SubCell"/>
</dbReference>
<dbReference type="PANTHER" id="PTHR43469:SF1">
    <property type="entry name" value="SPBETA PROPHAGE-DERIVED DISULFIDE BOND FORMATION PROTEIN B"/>
    <property type="match status" value="1"/>
</dbReference>
<evidence type="ECO:0000256" key="2">
    <source>
        <dbReference type="ARBA" id="ARBA00007602"/>
    </source>
</evidence>
<feature type="transmembrane region" description="Helical" evidence="12">
    <location>
        <begin position="105"/>
        <end position="127"/>
    </location>
</feature>
<keyword evidence="6 12" id="KW-1133">Transmembrane helix</keyword>
<dbReference type="InterPro" id="IPR012187">
    <property type="entry name" value="Disulphide_bond_form_BdbC"/>
</dbReference>
<keyword evidence="8 12" id="KW-0472">Membrane</keyword>
<evidence type="ECO:0000256" key="7">
    <source>
        <dbReference type="ARBA" id="ARBA00023002"/>
    </source>
</evidence>
<evidence type="ECO:0000313" key="14">
    <source>
        <dbReference type="Proteomes" id="UP000034290"/>
    </source>
</evidence>
<dbReference type="PATRIC" id="fig|1618650.3.peg.191"/>
<keyword evidence="5" id="KW-0249">Electron transport</keyword>
<protein>
    <submittedName>
        <fullName evidence="13">Protein-disulfide oxidoreductase</fullName>
    </submittedName>
</protein>
<sequence>MHDSIPKFFSLLIVIADAGLVLGLLGLLIPGLRRGLRSFLGGWKNELVFGIALASTAGSLVLSELADYPPCELCWYQRIMMYPLVILFALAVFGKNRDARIQGIIFSGIGLVIAAYHTALQLGVKAIVPCSDRVLAVPCGEALFKEYGYVTIPVMSLTAFAFILFVLIIGSKKGNRSGELVRLG</sequence>
<evidence type="ECO:0000256" key="10">
    <source>
        <dbReference type="ARBA" id="ARBA00023186"/>
    </source>
</evidence>
<feature type="transmembrane region" description="Helical" evidence="12">
    <location>
        <begin position="12"/>
        <end position="33"/>
    </location>
</feature>
<proteinExistence type="inferred from homology"/>
<accession>A0A0G2AV62</accession>
<comment type="similarity">
    <text evidence="2">Belongs to the DsbB family. BdbC subfamily.</text>
</comment>